<proteinExistence type="predicted"/>
<organism evidence="1 2">
    <name type="scientific">Roseovarius spongiae</name>
    <dbReference type="NCBI Taxonomy" id="2320272"/>
    <lineage>
        <taxon>Bacteria</taxon>
        <taxon>Pseudomonadati</taxon>
        <taxon>Pseudomonadota</taxon>
        <taxon>Alphaproteobacteria</taxon>
        <taxon>Rhodobacterales</taxon>
        <taxon>Roseobacteraceae</taxon>
        <taxon>Roseovarius</taxon>
    </lineage>
</organism>
<dbReference type="OrthoDB" id="450111at2"/>
<dbReference type="EMBL" id="RAPE01000001">
    <property type="protein sequence ID" value="RKF16364.1"/>
    <property type="molecule type" value="Genomic_DNA"/>
</dbReference>
<accession>A0A3A8BAT0</accession>
<gene>
    <name evidence="1" type="ORF">D6850_02055</name>
</gene>
<evidence type="ECO:0000313" key="1">
    <source>
        <dbReference type="EMBL" id="RKF16364.1"/>
    </source>
</evidence>
<protein>
    <submittedName>
        <fullName evidence="1">Uncharacterized protein</fullName>
    </submittedName>
</protein>
<dbReference type="AlphaFoldDB" id="A0A3A8BAT0"/>
<dbReference type="RefSeq" id="WP_121163399.1">
    <property type="nucleotide sequence ID" value="NZ_RAPE01000001.1"/>
</dbReference>
<reference evidence="1 2" key="1">
    <citation type="submission" date="2018-09" db="EMBL/GenBank/DDBJ databases">
        <title>Roseovarius spongiae sp. nov., isolated from a marine sponge.</title>
        <authorList>
            <person name="Zhuang L."/>
            <person name="Luo L."/>
        </authorList>
    </citation>
    <scope>NUCLEOTIDE SEQUENCE [LARGE SCALE GENOMIC DNA]</scope>
    <source>
        <strain evidence="1 2">HN-E21</strain>
    </source>
</reference>
<evidence type="ECO:0000313" key="2">
    <source>
        <dbReference type="Proteomes" id="UP000281128"/>
    </source>
</evidence>
<dbReference type="Proteomes" id="UP000281128">
    <property type="component" value="Unassembled WGS sequence"/>
</dbReference>
<comment type="caution">
    <text evidence="1">The sequence shown here is derived from an EMBL/GenBank/DDBJ whole genome shotgun (WGS) entry which is preliminary data.</text>
</comment>
<sequence>MSENFPDAFLQEHWSWWKRWIARRWKIIEGKGHAPLEVRLSVVHRSRLRAARDKVLAWRPERVVIAHGGWRDAGGAAYLQRAFAWI</sequence>
<keyword evidence="2" id="KW-1185">Reference proteome</keyword>
<name>A0A3A8BAT0_9RHOB</name>